<name>A0AAE3NZW0_9BACT</name>
<feature type="domain" description="NAD-dependent epimerase/dehydratase" evidence="3">
    <location>
        <begin position="8"/>
        <end position="230"/>
    </location>
</feature>
<dbReference type="PANTHER" id="PTHR43000">
    <property type="entry name" value="DTDP-D-GLUCOSE 4,6-DEHYDRATASE-RELATED"/>
    <property type="match status" value="1"/>
</dbReference>
<dbReference type="InterPro" id="IPR036291">
    <property type="entry name" value="NAD(P)-bd_dom_sf"/>
</dbReference>
<sequence length="328" mass="38118">MNSIKQKILVTGGSGFIGTNLIEFILLNRSNINVLNLDISKPKLKTHDKYWIKCDINDLKALESFINDYSPDYLIHLAAETNVKFSKLSDFQTNIKGVENICKVVNKSASVKRVIFTSTQYVHQFHGQPNSDDEYFPFTKYGESKVEGEKIVRQFNLNKEWVIIRPTNIYGPYNDIYVKGLFRVIQNGYYFHPNIDVIRSYGYVETVVQQILKILELSSTLVNKKTFYVGDEPINLQSFVLEIHKNFGKNRLKILPIWVFYLAAVIGEFVSKFNIPFPMNKIRYINMVTPNPINMQRTFQILNHGNLDIKMAIKNTINWYFQSEDKTL</sequence>
<comment type="caution">
    <text evidence="4">The sequence shown here is derived from an EMBL/GenBank/DDBJ whole genome shotgun (WGS) entry which is preliminary data.</text>
</comment>
<evidence type="ECO:0000313" key="4">
    <source>
        <dbReference type="EMBL" id="MDF1613101.1"/>
    </source>
</evidence>
<dbReference type="RefSeq" id="WP_321536872.1">
    <property type="nucleotide sequence ID" value="NZ_JARGDL010000026.1"/>
</dbReference>
<organism evidence="4 5">
    <name type="scientific">Stygiobacter electus</name>
    <dbReference type="NCBI Taxonomy" id="3032292"/>
    <lineage>
        <taxon>Bacteria</taxon>
        <taxon>Pseudomonadati</taxon>
        <taxon>Ignavibacteriota</taxon>
        <taxon>Ignavibacteria</taxon>
        <taxon>Ignavibacteriales</taxon>
        <taxon>Melioribacteraceae</taxon>
        <taxon>Stygiobacter</taxon>
    </lineage>
</organism>
<dbReference type="EMBL" id="JARGDL010000026">
    <property type="protein sequence ID" value="MDF1613101.1"/>
    <property type="molecule type" value="Genomic_DNA"/>
</dbReference>
<feature type="transmembrane region" description="Helical" evidence="2">
    <location>
        <begin position="255"/>
        <end position="275"/>
    </location>
</feature>
<proteinExistence type="inferred from homology"/>
<dbReference type="SUPFAM" id="SSF51735">
    <property type="entry name" value="NAD(P)-binding Rossmann-fold domains"/>
    <property type="match status" value="1"/>
</dbReference>
<protein>
    <submittedName>
        <fullName evidence="4">NAD(P)-dependent oxidoreductase</fullName>
    </submittedName>
</protein>
<dbReference type="Pfam" id="PF01370">
    <property type="entry name" value="Epimerase"/>
    <property type="match status" value="1"/>
</dbReference>
<keyword evidence="5" id="KW-1185">Reference proteome</keyword>
<gene>
    <name evidence="4" type="ORF">P0M35_13125</name>
</gene>
<dbReference type="Gene3D" id="3.40.50.720">
    <property type="entry name" value="NAD(P)-binding Rossmann-like Domain"/>
    <property type="match status" value="1"/>
</dbReference>
<keyword evidence="2" id="KW-0812">Transmembrane</keyword>
<evidence type="ECO:0000256" key="1">
    <source>
        <dbReference type="ARBA" id="ARBA00007637"/>
    </source>
</evidence>
<evidence type="ECO:0000256" key="2">
    <source>
        <dbReference type="SAM" id="Phobius"/>
    </source>
</evidence>
<dbReference type="InterPro" id="IPR001509">
    <property type="entry name" value="Epimerase_deHydtase"/>
</dbReference>
<accession>A0AAE3NZW0</accession>
<dbReference type="AlphaFoldDB" id="A0AAE3NZW0"/>
<evidence type="ECO:0000313" key="5">
    <source>
        <dbReference type="Proteomes" id="UP001221302"/>
    </source>
</evidence>
<evidence type="ECO:0000259" key="3">
    <source>
        <dbReference type="Pfam" id="PF01370"/>
    </source>
</evidence>
<keyword evidence="2" id="KW-0472">Membrane</keyword>
<reference evidence="4" key="1">
    <citation type="submission" date="2023-03" db="EMBL/GenBank/DDBJ databases">
        <title>Stygiobacter electus gen. nov., sp. nov., facultatively anaerobic thermotolerant bacterium of the class Ignavibacteria from a well of Yessentuki mineral water deposit.</title>
        <authorList>
            <person name="Podosokorskaya O.A."/>
            <person name="Elcheninov A.G."/>
            <person name="Petrova N.F."/>
            <person name="Zavarzina D.G."/>
            <person name="Kublanov I.V."/>
            <person name="Merkel A.Y."/>
        </authorList>
    </citation>
    <scope>NUCLEOTIDE SEQUENCE</scope>
    <source>
        <strain evidence="4">09-Me</strain>
    </source>
</reference>
<dbReference type="CDD" id="cd08946">
    <property type="entry name" value="SDR_e"/>
    <property type="match status" value="1"/>
</dbReference>
<keyword evidence="2" id="KW-1133">Transmembrane helix</keyword>
<dbReference type="Proteomes" id="UP001221302">
    <property type="component" value="Unassembled WGS sequence"/>
</dbReference>
<comment type="similarity">
    <text evidence="1">Belongs to the NAD(P)-dependent epimerase/dehydratase family.</text>
</comment>